<evidence type="ECO:0000313" key="2">
    <source>
        <dbReference type="EMBL" id="GAY69502.1"/>
    </source>
</evidence>
<sequence>MHLVSSWLNISLDAVQGTDQTHQSFWARTKKKNEQEKQI</sequence>
<evidence type="ECO:0000256" key="1">
    <source>
        <dbReference type="SAM" id="MobiDB-lite"/>
    </source>
</evidence>
<proteinExistence type="predicted"/>
<protein>
    <submittedName>
        <fullName evidence="2">Uncharacterized protein</fullName>
    </submittedName>
</protein>
<name>A0A2H5QY13_CITUN</name>
<gene>
    <name evidence="2" type="ORF">CUMW_288300</name>
</gene>
<comment type="caution">
    <text evidence="2">The sequence shown here is derived from an EMBL/GenBank/DDBJ whole genome shotgun (WGS) entry which is preliminary data.</text>
</comment>
<reference evidence="2 3" key="1">
    <citation type="journal article" date="2017" name="Front. Genet.">
        <title>Draft sequencing of the heterozygous diploid genome of Satsuma (Citrus unshiu Marc.) using a hybrid assembly approach.</title>
        <authorList>
            <person name="Shimizu T."/>
            <person name="Tanizawa Y."/>
            <person name="Mochizuki T."/>
            <person name="Nagasaki H."/>
            <person name="Yoshioka T."/>
            <person name="Toyoda A."/>
            <person name="Fujiyama A."/>
            <person name="Kaminuma E."/>
            <person name="Nakamura Y."/>
        </authorList>
    </citation>
    <scope>NUCLEOTIDE SEQUENCE [LARGE SCALE GENOMIC DNA]</scope>
    <source>
        <strain evidence="3">cv. Miyagawa wase</strain>
    </source>
</reference>
<feature type="region of interest" description="Disordered" evidence="1">
    <location>
        <begin position="19"/>
        <end position="39"/>
    </location>
</feature>
<dbReference type="EMBL" id="BDQV01010013">
    <property type="protein sequence ID" value="GAY69502.1"/>
    <property type="molecule type" value="Genomic_DNA"/>
</dbReference>
<organism evidence="2 3">
    <name type="scientific">Citrus unshiu</name>
    <name type="common">Satsuma mandarin</name>
    <name type="synonym">Citrus nobilis var. unshiu</name>
    <dbReference type="NCBI Taxonomy" id="55188"/>
    <lineage>
        <taxon>Eukaryota</taxon>
        <taxon>Viridiplantae</taxon>
        <taxon>Streptophyta</taxon>
        <taxon>Embryophyta</taxon>
        <taxon>Tracheophyta</taxon>
        <taxon>Spermatophyta</taxon>
        <taxon>Magnoliopsida</taxon>
        <taxon>eudicotyledons</taxon>
        <taxon>Gunneridae</taxon>
        <taxon>Pentapetalae</taxon>
        <taxon>rosids</taxon>
        <taxon>malvids</taxon>
        <taxon>Sapindales</taxon>
        <taxon>Rutaceae</taxon>
        <taxon>Aurantioideae</taxon>
        <taxon>Citrus</taxon>
    </lineage>
</organism>
<dbReference type="Proteomes" id="UP000236630">
    <property type="component" value="Unassembled WGS sequence"/>
</dbReference>
<keyword evidence="3" id="KW-1185">Reference proteome</keyword>
<dbReference type="AlphaFoldDB" id="A0A2H5QY13"/>
<feature type="non-terminal residue" evidence="2">
    <location>
        <position position="39"/>
    </location>
</feature>
<evidence type="ECO:0000313" key="3">
    <source>
        <dbReference type="Proteomes" id="UP000236630"/>
    </source>
</evidence>
<accession>A0A2H5QY13</accession>